<name>A0ABN7W4W5_GIGMA</name>
<evidence type="ECO:0000313" key="2">
    <source>
        <dbReference type="EMBL" id="CAG8816176.1"/>
    </source>
</evidence>
<feature type="transmembrane region" description="Helical" evidence="1">
    <location>
        <begin position="107"/>
        <end position="125"/>
    </location>
</feature>
<keyword evidence="3" id="KW-1185">Reference proteome</keyword>
<comment type="caution">
    <text evidence="2">The sequence shown here is derived from an EMBL/GenBank/DDBJ whole genome shotgun (WGS) entry which is preliminary data.</text>
</comment>
<reference evidence="2 3" key="1">
    <citation type="submission" date="2021-06" db="EMBL/GenBank/DDBJ databases">
        <authorList>
            <person name="Kallberg Y."/>
            <person name="Tangrot J."/>
            <person name="Rosling A."/>
        </authorList>
    </citation>
    <scope>NUCLEOTIDE SEQUENCE [LARGE SCALE GENOMIC DNA]</scope>
    <source>
        <strain evidence="2 3">120-4 pot B 10/14</strain>
    </source>
</reference>
<proteinExistence type="predicted"/>
<protein>
    <submittedName>
        <fullName evidence="2">38741_t:CDS:1</fullName>
    </submittedName>
</protein>
<evidence type="ECO:0000256" key="1">
    <source>
        <dbReference type="SAM" id="Phobius"/>
    </source>
</evidence>
<evidence type="ECO:0000313" key="3">
    <source>
        <dbReference type="Proteomes" id="UP000789901"/>
    </source>
</evidence>
<accession>A0ABN7W4W5</accession>
<keyword evidence="1" id="KW-0812">Transmembrane</keyword>
<feature type="transmembrane region" description="Helical" evidence="1">
    <location>
        <begin position="69"/>
        <end position="95"/>
    </location>
</feature>
<sequence length="159" mass="17898">MDDIVEISIMDDVKTFKFNILKLRKEYLKALEKNKLLGKVESLILSTAKGVSVYTKQLEAINGRIQKIFYINFAFTIIASFCILVIAIISIVINLGSSESEMLMDRILSLGVLGFGIAVVDVYFIEDKDANEEILFKVMDNDSILSHKSLEGEIEIKNL</sequence>
<organism evidence="2 3">
    <name type="scientific">Gigaspora margarita</name>
    <dbReference type="NCBI Taxonomy" id="4874"/>
    <lineage>
        <taxon>Eukaryota</taxon>
        <taxon>Fungi</taxon>
        <taxon>Fungi incertae sedis</taxon>
        <taxon>Mucoromycota</taxon>
        <taxon>Glomeromycotina</taxon>
        <taxon>Glomeromycetes</taxon>
        <taxon>Diversisporales</taxon>
        <taxon>Gigasporaceae</taxon>
        <taxon>Gigaspora</taxon>
    </lineage>
</organism>
<dbReference type="EMBL" id="CAJVQB010030894">
    <property type="protein sequence ID" value="CAG8816176.1"/>
    <property type="molecule type" value="Genomic_DNA"/>
</dbReference>
<gene>
    <name evidence="2" type="ORF">GMARGA_LOCUS26470</name>
</gene>
<keyword evidence="1" id="KW-0472">Membrane</keyword>
<dbReference type="Proteomes" id="UP000789901">
    <property type="component" value="Unassembled WGS sequence"/>
</dbReference>
<keyword evidence="1" id="KW-1133">Transmembrane helix</keyword>